<comment type="caution">
    <text evidence="2">The sequence shown here is derived from an EMBL/GenBank/DDBJ whole genome shotgun (WGS) entry which is preliminary data.</text>
</comment>
<feature type="compositionally biased region" description="Polar residues" evidence="1">
    <location>
        <begin position="22"/>
        <end position="42"/>
    </location>
</feature>
<evidence type="ECO:0000313" key="3">
    <source>
        <dbReference type="Proteomes" id="UP000824120"/>
    </source>
</evidence>
<feature type="compositionally biased region" description="Polar residues" evidence="1">
    <location>
        <begin position="54"/>
        <end position="73"/>
    </location>
</feature>
<feature type="compositionally biased region" description="Basic and acidic residues" evidence="1">
    <location>
        <begin position="44"/>
        <end position="53"/>
    </location>
</feature>
<sequence length="151" mass="16512">MEGELADDRFRPPDPSTVMHKPNTSSALQESFSKSTYSSSLATEARRSDESSQKCHQNRSTSAEIRDNTSTAGGNTGCGDLNIEVSSTIHGGIASSGDSTGIPSKKFENLQYEKERHGLSQTQIQYREGKQHVQELGQSSTSKMDEQLIKQ</sequence>
<gene>
    <name evidence="2" type="ORF">H5410_030640</name>
</gene>
<feature type="compositionally biased region" description="Basic and acidic residues" evidence="1">
    <location>
        <begin position="1"/>
        <end position="12"/>
    </location>
</feature>
<reference evidence="2 3" key="1">
    <citation type="submission" date="2020-09" db="EMBL/GenBank/DDBJ databases">
        <title>De no assembly of potato wild relative species, Solanum commersonii.</title>
        <authorList>
            <person name="Cho K."/>
        </authorList>
    </citation>
    <scope>NUCLEOTIDE SEQUENCE [LARGE SCALE GENOMIC DNA]</scope>
    <source>
        <strain evidence="2">LZ3.2</strain>
        <tissue evidence="2">Leaf</tissue>
    </source>
</reference>
<evidence type="ECO:0000256" key="1">
    <source>
        <dbReference type="SAM" id="MobiDB-lite"/>
    </source>
</evidence>
<dbReference type="EMBL" id="JACXVP010000006">
    <property type="protein sequence ID" value="KAG5599270.1"/>
    <property type="molecule type" value="Genomic_DNA"/>
</dbReference>
<protein>
    <submittedName>
        <fullName evidence="2">Uncharacterized protein</fullName>
    </submittedName>
</protein>
<proteinExistence type="predicted"/>
<organism evidence="2 3">
    <name type="scientific">Solanum commersonii</name>
    <name type="common">Commerson's wild potato</name>
    <name type="synonym">Commerson's nightshade</name>
    <dbReference type="NCBI Taxonomy" id="4109"/>
    <lineage>
        <taxon>Eukaryota</taxon>
        <taxon>Viridiplantae</taxon>
        <taxon>Streptophyta</taxon>
        <taxon>Embryophyta</taxon>
        <taxon>Tracheophyta</taxon>
        <taxon>Spermatophyta</taxon>
        <taxon>Magnoliopsida</taxon>
        <taxon>eudicotyledons</taxon>
        <taxon>Gunneridae</taxon>
        <taxon>Pentapetalae</taxon>
        <taxon>asterids</taxon>
        <taxon>lamiids</taxon>
        <taxon>Solanales</taxon>
        <taxon>Solanaceae</taxon>
        <taxon>Solanoideae</taxon>
        <taxon>Solaneae</taxon>
        <taxon>Solanum</taxon>
    </lineage>
</organism>
<keyword evidence="3" id="KW-1185">Reference proteome</keyword>
<evidence type="ECO:0000313" key="2">
    <source>
        <dbReference type="EMBL" id="KAG5599270.1"/>
    </source>
</evidence>
<accession>A0A9J5YJY6</accession>
<feature type="region of interest" description="Disordered" evidence="1">
    <location>
        <begin position="1"/>
        <end position="82"/>
    </location>
</feature>
<dbReference type="Proteomes" id="UP000824120">
    <property type="component" value="Chromosome 6"/>
</dbReference>
<feature type="region of interest" description="Disordered" evidence="1">
    <location>
        <begin position="129"/>
        <end position="151"/>
    </location>
</feature>
<dbReference type="AlphaFoldDB" id="A0A9J5YJY6"/>
<name>A0A9J5YJY6_SOLCO</name>